<keyword evidence="2" id="KW-1185">Reference proteome</keyword>
<comment type="caution">
    <text evidence="1">The sequence shown here is derived from an EMBL/GenBank/DDBJ whole genome shotgun (WGS) entry which is preliminary data.</text>
</comment>
<gene>
    <name evidence="1" type="ORF">NQ318_021808</name>
</gene>
<evidence type="ECO:0000313" key="1">
    <source>
        <dbReference type="EMBL" id="KAJ8959622.1"/>
    </source>
</evidence>
<organism evidence="1 2">
    <name type="scientific">Aromia moschata</name>
    <dbReference type="NCBI Taxonomy" id="1265417"/>
    <lineage>
        <taxon>Eukaryota</taxon>
        <taxon>Metazoa</taxon>
        <taxon>Ecdysozoa</taxon>
        <taxon>Arthropoda</taxon>
        <taxon>Hexapoda</taxon>
        <taxon>Insecta</taxon>
        <taxon>Pterygota</taxon>
        <taxon>Neoptera</taxon>
        <taxon>Endopterygota</taxon>
        <taxon>Coleoptera</taxon>
        <taxon>Polyphaga</taxon>
        <taxon>Cucujiformia</taxon>
        <taxon>Chrysomeloidea</taxon>
        <taxon>Cerambycidae</taxon>
        <taxon>Cerambycinae</taxon>
        <taxon>Callichromatini</taxon>
        <taxon>Aromia</taxon>
    </lineage>
</organism>
<name>A0AAV8Z6W4_9CUCU</name>
<dbReference type="Proteomes" id="UP001162162">
    <property type="component" value="Unassembled WGS sequence"/>
</dbReference>
<evidence type="ECO:0000313" key="2">
    <source>
        <dbReference type="Proteomes" id="UP001162162"/>
    </source>
</evidence>
<reference evidence="1" key="1">
    <citation type="journal article" date="2023" name="Insect Mol. Biol.">
        <title>Genome sequencing provides insights into the evolution of gene families encoding plant cell wall-degrading enzymes in longhorned beetles.</title>
        <authorList>
            <person name="Shin N.R."/>
            <person name="Okamura Y."/>
            <person name="Kirsch R."/>
            <person name="Pauchet Y."/>
        </authorList>
    </citation>
    <scope>NUCLEOTIDE SEQUENCE</scope>
    <source>
        <strain evidence="1">AMC_N1</strain>
    </source>
</reference>
<protein>
    <recommendedName>
        <fullName evidence="3">Transposase Helix-turn-helix domain-containing protein</fullName>
    </recommendedName>
</protein>
<dbReference type="EMBL" id="JAPWTK010000012">
    <property type="protein sequence ID" value="KAJ8959622.1"/>
    <property type="molecule type" value="Genomic_DNA"/>
</dbReference>
<accession>A0AAV8Z6W4</accession>
<evidence type="ECO:0008006" key="3">
    <source>
        <dbReference type="Google" id="ProtNLM"/>
    </source>
</evidence>
<dbReference type="AlphaFoldDB" id="A0AAV8Z6W4"/>
<proteinExistence type="predicted"/>
<sequence length="111" mass="12825">MNLFDTSSFSSSDEEEFVVLRRPKLYRKRRFRLRKTTVLGLLQEIEEDIKLPTQRGGCIIPMQQLLLTLRFYASGNMQMAIADFLGVSRSSACRIIKKSFGSFSIFKSTIY</sequence>